<comment type="caution">
    <text evidence="2">The sequence shown here is derived from an EMBL/GenBank/DDBJ whole genome shotgun (WGS) entry which is preliminary data.</text>
</comment>
<proteinExistence type="predicted"/>
<sequence>MAALTIDTLAIVQVLRKRGFSEEQAIGVVEAFREIDAGLLATKSDIREVEAKIESSSANLKVDILRWLVVTQMALGGFLLAALKFLS</sequence>
<keyword evidence="1" id="KW-0472">Membrane</keyword>
<evidence type="ECO:0000313" key="2">
    <source>
        <dbReference type="EMBL" id="PWB95457.1"/>
    </source>
</evidence>
<evidence type="ECO:0000313" key="3">
    <source>
        <dbReference type="Proteomes" id="UP000245137"/>
    </source>
</evidence>
<keyword evidence="1" id="KW-0812">Transmembrane</keyword>
<reference evidence="2 3" key="1">
    <citation type="journal article" date="2018" name="Appl. Microbiol. Biotechnol.">
        <title>Co-cultivation of the strictly anaerobic methanogen Methanosarcina barkeri with aerobic methanotrophs in an oxygen-limited membrane bioreactor.</title>
        <authorList>
            <person name="In 't Zandt M.H."/>
            <person name="van den Bosch T.J.M."/>
            <person name="Rijkers R."/>
            <person name="van Kessel M.A.H.J."/>
            <person name="Jetten M.S.M."/>
            <person name="Welte C.U."/>
        </authorList>
    </citation>
    <scope>NUCLEOTIDE SEQUENCE [LARGE SCALE GENOMIC DNA]</scope>
    <source>
        <strain evidence="2 3">DSM 17706</strain>
    </source>
</reference>
<protein>
    <recommendedName>
        <fullName evidence="4">DUF1640 domain-containing protein</fullName>
    </recommendedName>
</protein>
<dbReference type="EMBL" id="PUIV01000002">
    <property type="protein sequence ID" value="PWB95457.1"/>
    <property type="molecule type" value="Genomic_DNA"/>
</dbReference>
<feature type="transmembrane region" description="Helical" evidence="1">
    <location>
        <begin position="64"/>
        <end position="86"/>
    </location>
</feature>
<keyword evidence="3" id="KW-1185">Reference proteome</keyword>
<organism evidence="2 3">
    <name type="scientific">Methylosinus sporium</name>
    <dbReference type="NCBI Taxonomy" id="428"/>
    <lineage>
        <taxon>Bacteria</taxon>
        <taxon>Pseudomonadati</taxon>
        <taxon>Pseudomonadota</taxon>
        <taxon>Alphaproteobacteria</taxon>
        <taxon>Hyphomicrobiales</taxon>
        <taxon>Methylocystaceae</taxon>
        <taxon>Methylosinus</taxon>
    </lineage>
</organism>
<dbReference type="AlphaFoldDB" id="A0A2U1SV21"/>
<keyword evidence="1" id="KW-1133">Transmembrane helix</keyword>
<dbReference type="OrthoDB" id="8454267at2"/>
<evidence type="ECO:0008006" key="4">
    <source>
        <dbReference type="Google" id="ProtNLM"/>
    </source>
</evidence>
<accession>A0A2U1SV21</accession>
<gene>
    <name evidence="2" type="ORF">C5689_02760</name>
</gene>
<dbReference type="RefSeq" id="WP_108915745.1">
    <property type="nucleotide sequence ID" value="NZ_BGJY01000001.1"/>
</dbReference>
<evidence type="ECO:0000256" key="1">
    <source>
        <dbReference type="SAM" id="Phobius"/>
    </source>
</evidence>
<dbReference type="Proteomes" id="UP000245137">
    <property type="component" value="Unassembled WGS sequence"/>
</dbReference>
<name>A0A2U1SV21_METSR</name>